<feature type="region of interest" description="Disordered" evidence="2">
    <location>
        <begin position="503"/>
        <end position="545"/>
    </location>
</feature>
<dbReference type="GO" id="GO:0005770">
    <property type="term" value="C:late endosome"/>
    <property type="evidence" value="ECO:0007669"/>
    <property type="project" value="TreeGrafter"/>
</dbReference>
<dbReference type="Proteomes" id="UP001472866">
    <property type="component" value="Chromosome 02"/>
</dbReference>
<feature type="compositionally biased region" description="Basic and acidic residues" evidence="2">
    <location>
        <begin position="1159"/>
        <end position="1175"/>
    </location>
</feature>
<feature type="compositionally biased region" description="Basic and acidic residues" evidence="2">
    <location>
        <begin position="449"/>
        <end position="468"/>
    </location>
</feature>
<evidence type="ECO:0000313" key="3">
    <source>
        <dbReference type="EMBL" id="WZN60237.1"/>
    </source>
</evidence>
<feature type="region of interest" description="Disordered" evidence="2">
    <location>
        <begin position="104"/>
        <end position="126"/>
    </location>
</feature>
<dbReference type="GO" id="GO:0005764">
    <property type="term" value="C:lysosome"/>
    <property type="evidence" value="ECO:0007669"/>
    <property type="project" value="TreeGrafter"/>
</dbReference>
<name>A0AAX4P1S3_9CHLO</name>
<protein>
    <submittedName>
        <fullName evidence="3">Uncharacterized protein</fullName>
    </submittedName>
</protein>
<evidence type="ECO:0000256" key="2">
    <source>
        <dbReference type="SAM" id="MobiDB-lite"/>
    </source>
</evidence>
<dbReference type="EMBL" id="CP151502">
    <property type="protein sequence ID" value="WZN60237.1"/>
    <property type="molecule type" value="Genomic_DNA"/>
</dbReference>
<feature type="region of interest" description="Disordered" evidence="2">
    <location>
        <begin position="324"/>
        <end position="362"/>
    </location>
</feature>
<dbReference type="PANTHER" id="PTHR46753:SF2">
    <property type="entry name" value="FYVE AND COILED-COIL DOMAIN-CONTAINING PROTEIN 1"/>
    <property type="match status" value="1"/>
</dbReference>
<sequence>MDSPAVRRAKRPLVHSPLGERNGPRRVTLETPSSLPLYQAKPKPKSYEALWREAEDRAASLSDQLKAVRDRERQIKESVDAQRRMLSHAASEVKAEVSAAKAELQVKESELDEARREADEARDRQSAVVEELKRAEGEVESLRSALEAEQERVGELTALEDEERAMEAQTADLNQQKVVHLERSLAELSAKLKDLSTAELESEPYPHEMKSNHVWQQATNAAKARSRGQRAAAFAGQARAEARVSALQRELDAQVRRNLNLEKEVQVTRFRSTSTEEKLEREGQHVLRMSQELEGISKKFRETEADSQVFGNFVGRARELASSLLSEIEPSDMGSEEGDSDLEEDDGSQEGELEAEGSKEGESRYAAALNLLATAVRKSKAAMRYAKASARAQLQAKEVALREAHDDREQGRKLVKELRAARASLELECGQLSDKCDDLESLLASSSTSKERSLAKAQNDLERAREDADDLVAKMEALRSERDGLESDVRSLEAECRRTASELEVARGEAAEGQAARREGEELRSRLEESERLREEAASQAEGRAEVAETEVARLRQVVEEGRREMRALESANEDLRLGAEEGRREARAVKEDAGNLRRANEELSKSLEGVKRRLEGSILDSADRERSTQSLRNLAASHEHQIRTLEEELQAKDTELKTRRSSVADLEAKVVRMERTHRSSISDLNLELENLRVADGTFSAERRDLEIEVSRLASSLELCRAELDQERQLCSKRGVEVEKLNAYVTAMKVEVENHIDALSESNSTNADLNARLESSNKRAEEAKDRQESADRLVGQLREELGVKSEQVRLHGSSCRDLLVQIKESVAHAFGSEFPGVLDSVVVEPASKDESFDFDASAYESMRRLCLEVFPVLRGHMDEDRESVRQLRGDLDRLTGELKEILAREADLKSKLRELRMDGDRRRGEAKAGDTLRREVRDLKATLEGSTAKAAALETDRRRLESELAKVKEELESSRKDAKELGRVLGVFKEAEVHFSDQFSHAERALREIERAASALGDDDGVDGARRREEADALAESIGSLRESCAWQRDIIISRRGEGKAITPPALECHALLDVPTPVGSRSHSRPLWQKLATLPFRMLPAVALIVSSAKSDEIRHSARRLFAQRRGRGAADKEPPAKPAKRLELGAKPYVTAGSKTFDFDVPRNGTRELKSMS</sequence>
<gene>
    <name evidence="3" type="ORF">HKI87_02g17660</name>
</gene>
<evidence type="ECO:0000256" key="1">
    <source>
        <dbReference type="SAM" id="Coils"/>
    </source>
</evidence>
<evidence type="ECO:0000313" key="4">
    <source>
        <dbReference type="Proteomes" id="UP001472866"/>
    </source>
</evidence>
<dbReference type="GO" id="GO:0005776">
    <property type="term" value="C:autophagosome"/>
    <property type="evidence" value="ECO:0007669"/>
    <property type="project" value="TreeGrafter"/>
</dbReference>
<feature type="compositionally biased region" description="Acidic residues" evidence="2">
    <location>
        <begin position="334"/>
        <end position="355"/>
    </location>
</feature>
<organism evidence="3 4">
    <name type="scientific">Chloropicon roscoffensis</name>
    <dbReference type="NCBI Taxonomy" id="1461544"/>
    <lineage>
        <taxon>Eukaryota</taxon>
        <taxon>Viridiplantae</taxon>
        <taxon>Chlorophyta</taxon>
        <taxon>Chloropicophyceae</taxon>
        <taxon>Chloropicales</taxon>
        <taxon>Chloropicaceae</taxon>
        <taxon>Chloropicon</taxon>
    </lineage>
</organism>
<dbReference type="GO" id="GO:1901098">
    <property type="term" value="P:positive regulation of autophagosome maturation"/>
    <property type="evidence" value="ECO:0007669"/>
    <property type="project" value="TreeGrafter"/>
</dbReference>
<feature type="region of interest" description="Disordered" evidence="2">
    <location>
        <begin position="443"/>
        <end position="468"/>
    </location>
</feature>
<keyword evidence="4" id="KW-1185">Reference proteome</keyword>
<reference evidence="3 4" key="1">
    <citation type="submission" date="2024-03" db="EMBL/GenBank/DDBJ databases">
        <title>Complete genome sequence of the green alga Chloropicon roscoffensis RCC1871.</title>
        <authorList>
            <person name="Lemieux C."/>
            <person name="Pombert J.-F."/>
            <person name="Otis C."/>
            <person name="Turmel M."/>
        </authorList>
    </citation>
    <scope>NUCLEOTIDE SEQUENCE [LARGE SCALE GENOMIC DNA]</scope>
    <source>
        <strain evidence="3 4">RCC1871</strain>
    </source>
</reference>
<keyword evidence="1" id="KW-0175">Coiled coil</keyword>
<feature type="coiled-coil region" evidence="1">
    <location>
        <begin position="877"/>
        <end position="984"/>
    </location>
</feature>
<feature type="region of interest" description="Disordered" evidence="2">
    <location>
        <begin position="1156"/>
        <end position="1175"/>
    </location>
</feature>
<dbReference type="PANTHER" id="PTHR46753">
    <property type="entry name" value="FYVE AND COILED-COIL DOMAIN-CONTAINING PROTEIN 1"/>
    <property type="match status" value="1"/>
</dbReference>
<feature type="coiled-coil region" evidence="1">
    <location>
        <begin position="237"/>
        <end position="264"/>
    </location>
</feature>
<feature type="region of interest" description="Disordered" evidence="2">
    <location>
        <begin position="1"/>
        <end position="43"/>
    </location>
</feature>
<dbReference type="AlphaFoldDB" id="A0AAX4P1S3"/>
<accession>A0AAX4P1S3</accession>
<dbReference type="GO" id="GO:0072383">
    <property type="term" value="P:plus-end-directed vesicle transport along microtubule"/>
    <property type="evidence" value="ECO:0007669"/>
    <property type="project" value="TreeGrafter"/>
</dbReference>
<feature type="coiled-coil region" evidence="1">
    <location>
        <begin position="766"/>
        <end position="800"/>
    </location>
</feature>
<feature type="region of interest" description="Disordered" evidence="2">
    <location>
        <begin position="1125"/>
        <end position="1144"/>
    </location>
</feature>
<proteinExistence type="predicted"/>
<feature type="compositionally biased region" description="Basic and acidic residues" evidence="2">
    <location>
        <begin position="1130"/>
        <end position="1144"/>
    </location>
</feature>